<sequence>MRHHSFQHRGGWSVSRFRSVHAVWVVVLLGCAALLALNSARRSSASHHSRLLTQLENFEQSAERLLLHSGRAGASSPPPAPLPPPPEVELALRSRKRFAEQLGLRITDSAAESPFPEPPNGSTRRVLQSAVWRPKLLRQCTEDTPPYYAPCLPRYTPSLLYGEEVVYPDFEAALPGFFNATDAAAWLRANYASDIVGQTGANRRVMYDARQARLVFSGLRGQNLVFGNVRYADGGFPTSWNGDSTHCLGHMVNFDQFRKQLEPGEIGVVAAAAGRGGGNGTGSGGGGGGAGGGGAAGGGGGSAEAATGAADFAADYNGGPAIAGLGGAGAGSAPTAPRVRRGDGSAAEAVDAPGGSWSDMDTPGAGVWVEEAAVYVTPDSDRYQHFLDHTVKVLMQTQHLISNNTLIIPGGGLNSKQRIVQQMWGWMDHIDRDRQVLRTTATVRARRLLTACRVPYVHPYLFLRLQESVLGPDAPVVPLESRKVVLWYSRTGDDPTRGNSGRSILNEEEVQAAIRRLLVERGRGERLEIHPAAQNSVVNQAHGDPKAYARWINQNVAAMIGPHGGGLCNIKWLAGGSLVLEFMPRDWLNVHFYEESTGHGLNYWLDIQDPVDYDRNMRADTARVLALLRQELGKPASRGPLLRQRYDWPTALRDSLPADPAYRAAQAAAELAGGGPLYEDLQPRCCSTNAVGHDPGAPGLTVLSVPPEPQAEAKPQAEEAAAGQQAGAAMQADTAAAAQQAAKVAAAAVEAAAAAAAGGGGGAAALTMAAVQQLQADQAQERVATMTDLEEAHSIGSSRELVAVAHKPEEEEAAAAAGRGAQQEDPAVSLLGGKAQEKVVVVPHGRKARQRRQAVAEVAKRMAAEGAAAIEAGAVGAAG</sequence>
<dbReference type="GO" id="GO:0005262">
    <property type="term" value="F:calcium channel activity"/>
    <property type="evidence" value="ECO:0007669"/>
    <property type="project" value="TreeGrafter"/>
</dbReference>
<dbReference type="AlphaFoldDB" id="A0A835TBT3"/>
<feature type="region of interest" description="Disordered" evidence="1">
    <location>
        <begin position="697"/>
        <end position="726"/>
    </location>
</feature>
<comment type="caution">
    <text evidence="3">The sequence shown here is derived from an EMBL/GenBank/DDBJ whole genome shotgun (WGS) entry which is preliminary data.</text>
</comment>
<dbReference type="PANTHER" id="PTHR31323:SF1">
    <property type="entry name" value="MECHANOSENSITIVE ION CHANNEL PROTEIN"/>
    <property type="match status" value="1"/>
</dbReference>
<protein>
    <recommendedName>
        <fullName evidence="2">Glycosyltransferase 61 catalytic domain-containing protein</fullName>
    </recommendedName>
</protein>
<feature type="compositionally biased region" description="Gly residues" evidence="1">
    <location>
        <begin position="282"/>
        <end position="302"/>
    </location>
</feature>
<evidence type="ECO:0000259" key="2">
    <source>
        <dbReference type="Pfam" id="PF04577"/>
    </source>
</evidence>
<dbReference type="PROSITE" id="PS51257">
    <property type="entry name" value="PROKAR_LIPOPROTEIN"/>
    <property type="match status" value="1"/>
</dbReference>
<keyword evidence="4" id="KW-1185">Reference proteome</keyword>
<dbReference type="PANTHER" id="PTHR31323">
    <property type="entry name" value="MECHANOSENSITIVE ION CHANNEL PROTEIN MSY2"/>
    <property type="match status" value="1"/>
</dbReference>
<gene>
    <name evidence="3" type="ORF">HXX76_004003</name>
</gene>
<feature type="compositionally biased region" description="Low complexity" evidence="1">
    <location>
        <begin position="710"/>
        <end position="726"/>
    </location>
</feature>
<name>A0A835TBT3_CHLIN</name>
<reference evidence="3" key="1">
    <citation type="journal article" date="2020" name="bioRxiv">
        <title>Comparative genomics of Chlamydomonas.</title>
        <authorList>
            <person name="Craig R.J."/>
            <person name="Hasan A.R."/>
            <person name="Ness R.W."/>
            <person name="Keightley P.D."/>
        </authorList>
    </citation>
    <scope>NUCLEOTIDE SEQUENCE</scope>
    <source>
        <strain evidence="3">SAG 7.73</strain>
    </source>
</reference>
<proteinExistence type="predicted"/>
<dbReference type="GO" id="GO:0006874">
    <property type="term" value="P:intracellular calcium ion homeostasis"/>
    <property type="evidence" value="ECO:0007669"/>
    <property type="project" value="TreeGrafter"/>
</dbReference>
<dbReference type="GO" id="GO:0016757">
    <property type="term" value="F:glycosyltransferase activity"/>
    <property type="evidence" value="ECO:0007669"/>
    <property type="project" value="InterPro"/>
</dbReference>
<organism evidence="3 4">
    <name type="scientific">Chlamydomonas incerta</name>
    <dbReference type="NCBI Taxonomy" id="51695"/>
    <lineage>
        <taxon>Eukaryota</taxon>
        <taxon>Viridiplantae</taxon>
        <taxon>Chlorophyta</taxon>
        <taxon>core chlorophytes</taxon>
        <taxon>Chlorophyceae</taxon>
        <taxon>CS clade</taxon>
        <taxon>Chlamydomonadales</taxon>
        <taxon>Chlamydomonadaceae</taxon>
        <taxon>Chlamydomonas</taxon>
    </lineage>
</organism>
<feature type="region of interest" description="Disordered" evidence="1">
    <location>
        <begin position="327"/>
        <end position="359"/>
    </location>
</feature>
<evidence type="ECO:0000313" key="4">
    <source>
        <dbReference type="Proteomes" id="UP000650467"/>
    </source>
</evidence>
<dbReference type="Proteomes" id="UP000650467">
    <property type="component" value="Unassembled WGS sequence"/>
</dbReference>
<dbReference type="EMBL" id="JAEHOC010000006">
    <property type="protein sequence ID" value="KAG2441151.1"/>
    <property type="molecule type" value="Genomic_DNA"/>
</dbReference>
<feature type="domain" description="Glycosyltransferase 61 catalytic" evidence="2">
    <location>
        <begin position="383"/>
        <end position="578"/>
    </location>
</feature>
<evidence type="ECO:0000256" key="1">
    <source>
        <dbReference type="SAM" id="MobiDB-lite"/>
    </source>
</evidence>
<dbReference type="InterPro" id="IPR049625">
    <property type="entry name" value="Glyco_transf_61_cat"/>
</dbReference>
<accession>A0A835TBT3</accession>
<evidence type="ECO:0000313" key="3">
    <source>
        <dbReference type="EMBL" id="KAG2441151.1"/>
    </source>
</evidence>
<dbReference type="Pfam" id="PF04577">
    <property type="entry name" value="Glyco_transf_61"/>
    <property type="match status" value="1"/>
</dbReference>
<dbReference type="OrthoDB" id="529273at2759"/>
<feature type="region of interest" description="Disordered" evidence="1">
    <location>
        <begin position="282"/>
        <end position="304"/>
    </location>
</feature>